<proteinExistence type="predicted"/>
<dbReference type="EMBL" id="CAHJWF010000126">
    <property type="protein sequence ID" value="CAB5499227.1"/>
    <property type="molecule type" value="Genomic_DNA"/>
</dbReference>
<accession>A0ABN7GAE6</accession>
<sequence length="66" mass="7166">GHSDFGGKGAPTDGIISKFIQLGMPLPLLKPMAQSRRGVAQIGEAQAHPLMVLYQNLFNWVCLCRS</sequence>
<protein>
    <submittedName>
        <fullName evidence="1">Uncharacterized protein</fullName>
    </submittedName>
</protein>
<dbReference type="Proteomes" id="UP000626656">
    <property type="component" value="Unassembled WGS sequence"/>
</dbReference>
<keyword evidence="2" id="KW-1185">Reference proteome</keyword>
<evidence type="ECO:0000313" key="1">
    <source>
        <dbReference type="EMBL" id="CAB5499227.1"/>
    </source>
</evidence>
<gene>
    <name evidence="1" type="ORF">AZO1586I_455</name>
</gene>
<feature type="non-terminal residue" evidence="1">
    <location>
        <position position="1"/>
    </location>
</feature>
<comment type="caution">
    <text evidence="1">The sequence shown here is derived from an EMBL/GenBank/DDBJ whole genome shotgun (WGS) entry which is preliminary data.</text>
</comment>
<organism evidence="1 2">
    <name type="scientific">Bathymodiolus thermophilus thioautotrophic gill symbiont</name>
    <dbReference type="NCBI Taxonomy" id="2360"/>
    <lineage>
        <taxon>Bacteria</taxon>
        <taxon>Pseudomonadati</taxon>
        <taxon>Pseudomonadota</taxon>
        <taxon>Gammaproteobacteria</taxon>
        <taxon>sulfur-oxidizing symbionts</taxon>
    </lineage>
</organism>
<dbReference type="RefSeq" id="WP_237731599.1">
    <property type="nucleotide sequence ID" value="NZ_CAHJWF010000126.1"/>
</dbReference>
<reference evidence="1 2" key="1">
    <citation type="submission" date="2020-05" db="EMBL/GenBank/DDBJ databases">
        <authorList>
            <person name="Petersen J."/>
            <person name="Sayavedra L."/>
        </authorList>
    </citation>
    <scope>NUCLEOTIDE SEQUENCE [LARGE SCALE GENOMIC DNA]</scope>
    <source>
        <strain evidence="1">B azoricus SOX ET2 1586I</strain>
    </source>
</reference>
<evidence type="ECO:0000313" key="2">
    <source>
        <dbReference type="Proteomes" id="UP000626656"/>
    </source>
</evidence>
<name>A0ABN7GAE6_9GAMM</name>